<feature type="compositionally biased region" description="Polar residues" evidence="1">
    <location>
        <begin position="1"/>
        <end position="11"/>
    </location>
</feature>
<organism evidence="2 3">
    <name type="scientific">Cercospora berteroae</name>
    <dbReference type="NCBI Taxonomy" id="357750"/>
    <lineage>
        <taxon>Eukaryota</taxon>
        <taxon>Fungi</taxon>
        <taxon>Dikarya</taxon>
        <taxon>Ascomycota</taxon>
        <taxon>Pezizomycotina</taxon>
        <taxon>Dothideomycetes</taxon>
        <taxon>Dothideomycetidae</taxon>
        <taxon>Mycosphaerellales</taxon>
        <taxon>Mycosphaerellaceae</taxon>
        <taxon>Cercospora</taxon>
    </lineage>
</organism>
<dbReference type="Proteomes" id="UP000237631">
    <property type="component" value="Unassembled WGS sequence"/>
</dbReference>
<feature type="region of interest" description="Disordered" evidence="1">
    <location>
        <begin position="1"/>
        <end position="23"/>
    </location>
</feature>
<name>A0A2S6C8G5_9PEZI</name>
<proteinExistence type="predicted"/>
<protein>
    <submittedName>
        <fullName evidence="2">Uncharacterized protein</fullName>
    </submittedName>
</protein>
<keyword evidence="3" id="KW-1185">Reference proteome</keyword>
<evidence type="ECO:0000256" key="1">
    <source>
        <dbReference type="SAM" id="MobiDB-lite"/>
    </source>
</evidence>
<sequence length="140" mass="13776">MSTTTPNNKNGAQGEKAAGEVKGGLRGLNSLAEGIRKNINTFADDLIGSKKTHESTGFSNDAKLAGKEVENTVSGNSTTTTTHPTTTTDAAAPVPATNGTGAHGVGGTTSEGHAPAPAAAPVVSGSTPDSHATGQPVVSK</sequence>
<evidence type="ECO:0000313" key="2">
    <source>
        <dbReference type="EMBL" id="PPJ56025.1"/>
    </source>
</evidence>
<feature type="compositionally biased region" description="Low complexity" evidence="1">
    <location>
        <begin position="78"/>
        <end position="97"/>
    </location>
</feature>
<gene>
    <name evidence="2" type="ORF">CBER1_03391</name>
</gene>
<evidence type="ECO:0000313" key="3">
    <source>
        <dbReference type="Proteomes" id="UP000237631"/>
    </source>
</evidence>
<accession>A0A2S6C8G5</accession>
<dbReference type="OrthoDB" id="3646703at2759"/>
<dbReference type="AlphaFoldDB" id="A0A2S6C8G5"/>
<reference evidence="3" key="1">
    <citation type="journal article" date="2017" name="bioRxiv">
        <title>Conservation of a gene cluster reveals novel cercosporin biosynthetic mechanisms and extends production to the genus Colletotrichum.</title>
        <authorList>
            <person name="de Jonge R."/>
            <person name="Ebert M.K."/>
            <person name="Huitt-Roehl C.R."/>
            <person name="Pal P."/>
            <person name="Suttle J.C."/>
            <person name="Spanner R.E."/>
            <person name="Neubauer J.D."/>
            <person name="Jurick W.M.II."/>
            <person name="Stott K.A."/>
            <person name="Secor G.A."/>
            <person name="Thomma B.P.H.J."/>
            <person name="Van de Peer Y."/>
            <person name="Townsend C.A."/>
            <person name="Bolton M.D."/>
        </authorList>
    </citation>
    <scope>NUCLEOTIDE SEQUENCE [LARGE SCALE GENOMIC DNA]</scope>
    <source>
        <strain evidence="3">CBS538.71</strain>
    </source>
</reference>
<feature type="compositionally biased region" description="Polar residues" evidence="1">
    <location>
        <begin position="124"/>
        <end position="140"/>
    </location>
</feature>
<dbReference type="EMBL" id="PNEN01000527">
    <property type="protein sequence ID" value="PPJ56025.1"/>
    <property type="molecule type" value="Genomic_DNA"/>
</dbReference>
<comment type="caution">
    <text evidence="2">The sequence shown here is derived from an EMBL/GenBank/DDBJ whole genome shotgun (WGS) entry which is preliminary data.</text>
</comment>
<feature type="region of interest" description="Disordered" evidence="1">
    <location>
        <begin position="47"/>
        <end position="140"/>
    </location>
</feature>